<accession>A0A1Q3E548</accession>
<sequence>MARWTRLFVSALVFVFVQGLAQSTIASALPVSIEGEGEVARRKWSDHVLGRQSKSFSKQIYLFNFFIIVTCKRVSCI</sequence>
<comment type="caution">
    <text evidence="2">The sequence shown here is derived from an EMBL/GenBank/DDBJ whole genome shotgun (WGS) entry which is preliminary data.</text>
</comment>
<evidence type="ECO:0000313" key="2">
    <source>
        <dbReference type="EMBL" id="GAW02224.1"/>
    </source>
</evidence>
<organism evidence="2 3">
    <name type="scientific">Lentinula edodes</name>
    <name type="common">Shiitake mushroom</name>
    <name type="synonym">Lentinus edodes</name>
    <dbReference type="NCBI Taxonomy" id="5353"/>
    <lineage>
        <taxon>Eukaryota</taxon>
        <taxon>Fungi</taxon>
        <taxon>Dikarya</taxon>
        <taxon>Basidiomycota</taxon>
        <taxon>Agaricomycotina</taxon>
        <taxon>Agaricomycetes</taxon>
        <taxon>Agaricomycetidae</taxon>
        <taxon>Agaricales</taxon>
        <taxon>Marasmiineae</taxon>
        <taxon>Omphalotaceae</taxon>
        <taxon>Lentinula</taxon>
    </lineage>
</organism>
<feature type="chain" id="PRO_5012930498" evidence="1">
    <location>
        <begin position="22"/>
        <end position="77"/>
    </location>
</feature>
<keyword evidence="1" id="KW-0732">Signal</keyword>
<keyword evidence="3" id="KW-1185">Reference proteome</keyword>
<reference evidence="2 3" key="2">
    <citation type="submission" date="2017-02" db="EMBL/GenBank/DDBJ databases">
        <title>A genome survey and senescence transcriptome analysis in Lentinula edodes.</title>
        <authorList>
            <person name="Sakamoto Y."/>
            <person name="Nakade K."/>
            <person name="Sato S."/>
            <person name="Yoshida Y."/>
            <person name="Miyazaki K."/>
            <person name="Natsume S."/>
            <person name="Konno N."/>
        </authorList>
    </citation>
    <scope>NUCLEOTIDE SEQUENCE [LARGE SCALE GENOMIC DNA]</scope>
    <source>
        <strain evidence="2 3">NBRC 111202</strain>
    </source>
</reference>
<evidence type="ECO:0000256" key="1">
    <source>
        <dbReference type="SAM" id="SignalP"/>
    </source>
</evidence>
<gene>
    <name evidence="2" type="ORF">LENED_003863</name>
</gene>
<dbReference type="AlphaFoldDB" id="A0A1Q3E548"/>
<name>A0A1Q3E548_LENED</name>
<reference evidence="2 3" key="1">
    <citation type="submission" date="2016-08" db="EMBL/GenBank/DDBJ databases">
        <authorList>
            <consortium name="Lentinula edodes genome sequencing consortium"/>
            <person name="Sakamoto Y."/>
            <person name="Nakade K."/>
            <person name="Sato S."/>
            <person name="Yoshida Y."/>
            <person name="Miyazaki K."/>
            <person name="Natsume S."/>
            <person name="Konno N."/>
        </authorList>
    </citation>
    <scope>NUCLEOTIDE SEQUENCE [LARGE SCALE GENOMIC DNA]</scope>
    <source>
        <strain evidence="2 3">NBRC 111202</strain>
    </source>
</reference>
<evidence type="ECO:0000313" key="3">
    <source>
        <dbReference type="Proteomes" id="UP000188533"/>
    </source>
</evidence>
<dbReference type="Proteomes" id="UP000188533">
    <property type="component" value="Unassembled WGS sequence"/>
</dbReference>
<proteinExistence type="predicted"/>
<dbReference type="EMBL" id="BDGU01000089">
    <property type="protein sequence ID" value="GAW02224.1"/>
    <property type="molecule type" value="Genomic_DNA"/>
</dbReference>
<feature type="signal peptide" evidence="1">
    <location>
        <begin position="1"/>
        <end position="21"/>
    </location>
</feature>
<protein>
    <submittedName>
        <fullName evidence="2">Uncharacterized protein</fullName>
    </submittedName>
</protein>